<keyword evidence="2" id="KW-0732">Signal</keyword>
<evidence type="ECO:0000256" key="2">
    <source>
        <dbReference type="SAM" id="SignalP"/>
    </source>
</evidence>
<accession>A0ABM7WGD8</accession>
<evidence type="ECO:0000313" key="4">
    <source>
        <dbReference type="Proteomes" id="UP001320544"/>
    </source>
</evidence>
<reference evidence="3 4" key="1">
    <citation type="submission" date="2022-01" db="EMBL/GenBank/DDBJ databases">
        <title>Novel bile acid biosynthetic pathways are enriched in the microbiome of centenarians.</title>
        <authorList>
            <person name="Sato Y."/>
            <person name="Atarashi K."/>
            <person name="Plichta R.D."/>
            <person name="Arai Y."/>
            <person name="Sasajima S."/>
            <person name="Kearney M.S."/>
            <person name="Suda W."/>
            <person name="Takeshita K."/>
            <person name="Sasaki T."/>
            <person name="Okamoto S."/>
            <person name="Skelly N.A."/>
            <person name="Okamura Y."/>
            <person name="Vlamakis H."/>
            <person name="Li Y."/>
            <person name="Tanoue T."/>
            <person name="Takei H."/>
            <person name="Nittono H."/>
            <person name="Narushima S."/>
            <person name="Irie J."/>
            <person name="Itoh H."/>
            <person name="Moriya K."/>
            <person name="Sugiura Y."/>
            <person name="Suematsu M."/>
            <person name="Moritoki N."/>
            <person name="Shibata S."/>
            <person name="Littman R.D."/>
            <person name="Fischbach A.M."/>
            <person name="Uwamino Y."/>
            <person name="Inoue T."/>
            <person name="Honda A."/>
            <person name="Hattori M."/>
            <person name="Murai T."/>
            <person name="Xavier J.R."/>
            <person name="Hirose N."/>
            <person name="Honda K."/>
        </authorList>
    </citation>
    <scope>NUCLEOTIDE SEQUENCE [LARGE SCALE GENOMIC DNA]</scope>
    <source>
        <strain evidence="3 4">CE91-St30</strain>
    </source>
</reference>
<evidence type="ECO:0000313" key="3">
    <source>
        <dbReference type="EMBL" id="BDE95290.1"/>
    </source>
</evidence>
<dbReference type="Proteomes" id="UP001320544">
    <property type="component" value="Chromosome"/>
</dbReference>
<organism evidence="3 4">
    <name type="scientific">Raoultibacter timonensis</name>
    <dbReference type="NCBI Taxonomy" id="1907662"/>
    <lineage>
        <taxon>Bacteria</taxon>
        <taxon>Bacillati</taxon>
        <taxon>Actinomycetota</taxon>
        <taxon>Coriobacteriia</taxon>
        <taxon>Eggerthellales</taxon>
        <taxon>Eggerthellaceae</taxon>
        <taxon>Raoultibacter</taxon>
    </lineage>
</organism>
<dbReference type="PROSITE" id="PS51257">
    <property type="entry name" value="PROKAR_LIPOPROTEIN"/>
    <property type="match status" value="1"/>
</dbReference>
<feature type="chain" id="PRO_5045076860" evidence="2">
    <location>
        <begin position="30"/>
        <end position="174"/>
    </location>
</feature>
<proteinExistence type="predicted"/>
<feature type="region of interest" description="Disordered" evidence="1">
    <location>
        <begin position="31"/>
        <end position="57"/>
    </location>
</feature>
<name>A0ABM7WGD8_9ACTN</name>
<dbReference type="InterPro" id="IPR006311">
    <property type="entry name" value="TAT_signal"/>
</dbReference>
<evidence type="ECO:0000256" key="1">
    <source>
        <dbReference type="SAM" id="MobiDB-lite"/>
    </source>
</evidence>
<keyword evidence="4" id="KW-1185">Reference proteome</keyword>
<gene>
    <name evidence="3" type="ORF">CE91St30_06230</name>
</gene>
<protein>
    <submittedName>
        <fullName evidence="3">Uncharacterized protein</fullName>
    </submittedName>
</protein>
<feature type="signal peptide" evidence="2">
    <location>
        <begin position="1"/>
        <end position="29"/>
    </location>
</feature>
<sequence length="174" mass="18959">MIDMRSDISRRAFMAVGAAAGVASLGAMAGCSQQTASPPEPANGAQATEEDEGGQAEMAQEEKLYVVDTFMPKPGDGKSFLDDYMKTYRPMAEDAGMVLVSSTVAPPMWLDNDSNTVQVVWALDDIAVACWAMSSATRYNPAYVEWCAAVRKRVVSRDRSYFASEEYMEVLNNV</sequence>
<dbReference type="EMBL" id="AP025564">
    <property type="protein sequence ID" value="BDE95290.1"/>
    <property type="molecule type" value="Genomic_DNA"/>
</dbReference>
<dbReference type="PROSITE" id="PS51318">
    <property type="entry name" value="TAT"/>
    <property type="match status" value="1"/>
</dbReference>
<dbReference type="RefSeq" id="WP_102379068.1">
    <property type="nucleotide sequence ID" value="NZ_AP025564.1"/>
</dbReference>